<protein>
    <submittedName>
        <fullName evidence="1">Uncharacterized protein</fullName>
    </submittedName>
</protein>
<sequence>MGIRALVKGGDSNGGKLASPPAFFAADARKTAAVVVGMVVLSERLIEIGAVAGEIRDVAHGEIEAAAGEFGDAAPGEIGAVDGEKGTKTVFALELFPLFP</sequence>
<dbReference type="Proteomes" id="UP001168877">
    <property type="component" value="Unassembled WGS sequence"/>
</dbReference>
<dbReference type="EMBL" id="JAUESC010000387">
    <property type="protein sequence ID" value="KAK0573966.1"/>
    <property type="molecule type" value="Genomic_DNA"/>
</dbReference>
<accession>A0AA39RHG3</accession>
<reference evidence="1" key="1">
    <citation type="journal article" date="2022" name="Plant J.">
        <title>Strategies of tolerance reflected in two North American maple genomes.</title>
        <authorList>
            <person name="McEvoy S.L."/>
            <person name="Sezen U.U."/>
            <person name="Trouern-Trend A."/>
            <person name="McMahon S.M."/>
            <person name="Schaberg P.G."/>
            <person name="Yang J."/>
            <person name="Wegrzyn J.L."/>
            <person name="Swenson N.G."/>
        </authorList>
    </citation>
    <scope>NUCLEOTIDE SEQUENCE</scope>
    <source>
        <strain evidence="1">NS2018</strain>
    </source>
</reference>
<comment type="caution">
    <text evidence="1">The sequence shown here is derived from an EMBL/GenBank/DDBJ whole genome shotgun (WGS) entry which is preliminary data.</text>
</comment>
<evidence type="ECO:0000313" key="1">
    <source>
        <dbReference type="EMBL" id="KAK0573966.1"/>
    </source>
</evidence>
<reference evidence="1" key="2">
    <citation type="submission" date="2023-06" db="EMBL/GenBank/DDBJ databases">
        <authorList>
            <person name="Swenson N.G."/>
            <person name="Wegrzyn J.L."/>
            <person name="Mcevoy S.L."/>
        </authorList>
    </citation>
    <scope>NUCLEOTIDE SEQUENCE</scope>
    <source>
        <strain evidence="1">NS2018</strain>
        <tissue evidence="1">Leaf</tissue>
    </source>
</reference>
<organism evidence="1 2">
    <name type="scientific">Acer saccharum</name>
    <name type="common">Sugar maple</name>
    <dbReference type="NCBI Taxonomy" id="4024"/>
    <lineage>
        <taxon>Eukaryota</taxon>
        <taxon>Viridiplantae</taxon>
        <taxon>Streptophyta</taxon>
        <taxon>Embryophyta</taxon>
        <taxon>Tracheophyta</taxon>
        <taxon>Spermatophyta</taxon>
        <taxon>Magnoliopsida</taxon>
        <taxon>eudicotyledons</taxon>
        <taxon>Gunneridae</taxon>
        <taxon>Pentapetalae</taxon>
        <taxon>rosids</taxon>
        <taxon>malvids</taxon>
        <taxon>Sapindales</taxon>
        <taxon>Sapindaceae</taxon>
        <taxon>Hippocastanoideae</taxon>
        <taxon>Acereae</taxon>
        <taxon>Acer</taxon>
    </lineage>
</organism>
<gene>
    <name evidence="1" type="ORF">LWI29_016365</name>
</gene>
<dbReference type="AlphaFoldDB" id="A0AA39RHG3"/>
<proteinExistence type="predicted"/>
<evidence type="ECO:0000313" key="2">
    <source>
        <dbReference type="Proteomes" id="UP001168877"/>
    </source>
</evidence>
<name>A0AA39RHG3_ACESA</name>
<keyword evidence="2" id="KW-1185">Reference proteome</keyword>